<dbReference type="Gene3D" id="1.10.3720.10">
    <property type="entry name" value="MetI-like"/>
    <property type="match status" value="1"/>
</dbReference>
<dbReference type="AlphaFoldDB" id="A0A1M4XEY2"/>
<evidence type="ECO:0000256" key="2">
    <source>
        <dbReference type="ARBA" id="ARBA00022448"/>
    </source>
</evidence>
<sequence length="291" mass="33298">MKQRKFIILMLLPTILLISFIILYPTISGVLLSFKNYSIFNFGKIKWVGFENYKEIFSDIFYIDIVWNTIKWIFFSVFFQLIFGFILALLMKEPFKGRGLYAGFVFYPWAISGFAIGLIWSWLLNGQFGVINDILLQIGFIKEGFNFLSDPSLAMFSVILVNVWYGIPFFAIMILAALQSIPDSLYEAAEIDGAGYFTKLFKITIPYIKPTLINTILLRIIWVMNFPDVIYGMTRGGPAGSTEILSVKMINTVFYESNYSKAAAHGVIIVTVLVLYTIMYLKLTSKKEFSL</sequence>
<dbReference type="CDD" id="cd06261">
    <property type="entry name" value="TM_PBP2"/>
    <property type="match status" value="1"/>
</dbReference>
<feature type="transmembrane region" description="Helical" evidence="7">
    <location>
        <begin position="7"/>
        <end position="27"/>
    </location>
</feature>
<dbReference type="InterPro" id="IPR000515">
    <property type="entry name" value="MetI-like"/>
</dbReference>
<dbReference type="PANTHER" id="PTHR43005">
    <property type="entry name" value="BLR7065 PROTEIN"/>
    <property type="match status" value="1"/>
</dbReference>
<dbReference type="InterPro" id="IPR035906">
    <property type="entry name" value="MetI-like_sf"/>
</dbReference>
<comment type="subcellular location">
    <subcellularLocation>
        <location evidence="1 7">Cell membrane</location>
        <topology evidence="1 7">Multi-pass membrane protein</topology>
    </subcellularLocation>
</comment>
<keyword evidence="6 7" id="KW-0472">Membrane</keyword>
<comment type="similarity">
    <text evidence="7">Belongs to the binding-protein-dependent transport system permease family.</text>
</comment>
<dbReference type="STRING" id="1122195.SAMN02745164_01415"/>
<keyword evidence="4 7" id="KW-0812">Transmembrane</keyword>
<evidence type="ECO:0000256" key="4">
    <source>
        <dbReference type="ARBA" id="ARBA00022692"/>
    </source>
</evidence>
<feature type="transmembrane region" description="Helical" evidence="7">
    <location>
        <begin position="262"/>
        <end position="281"/>
    </location>
</feature>
<dbReference type="EMBL" id="FQUI01000022">
    <property type="protein sequence ID" value="SHE92167.1"/>
    <property type="molecule type" value="Genomic_DNA"/>
</dbReference>
<dbReference type="SUPFAM" id="SSF161098">
    <property type="entry name" value="MetI-like"/>
    <property type="match status" value="1"/>
</dbReference>
<keyword evidence="3" id="KW-1003">Cell membrane</keyword>
<evidence type="ECO:0000256" key="7">
    <source>
        <dbReference type="RuleBase" id="RU363032"/>
    </source>
</evidence>
<evidence type="ECO:0000256" key="5">
    <source>
        <dbReference type="ARBA" id="ARBA00022989"/>
    </source>
</evidence>
<evidence type="ECO:0000256" key="3">
    <source>
        <dbReference type="ARBA" id="ARBA00022475"/>
    </source>
</evidence>
<dbReference type="OrthoDB" id="9777304at2"/>
<keyword evidence="2 7" id="KW-0813">Transport</keyword>
<dbReference type="Pfam" id="PF00528">
    <property type="entry name" value="BPD_transp_1"/>
    <property type="match status" value="1"/>
</dbReference>
<dbReference type="Proteomes" id="UP000184334">
    <property type="component" value="Unassembled WGS sequence"/>
</dbReference>
<evidence type="ECO:0000259" key="8">
    <source>
        <dbReference type="PROSITE" id="PS50928"/>
    </source>
</evidence>
<protein>
    <submittedName>
        <fullName evidence="9">Carbohydrate ABC transporter membrane protein 1, CUT1 family</fullName>
    </submittedName>
</protein>
<dbReference type="GO" id="GO:0005886">
    <property type="term" value="C:plasma membrane"/>
    <property type="evidence" value="ECO:0007669"/>
    <property type="project" value="UniProtKB-SubCell"/>
</dbReference>
<evidence type="ECO:0000313" key="9">
    <source>
        <dbReference type="EMBL" id="SHE92167.1"/>
    </source>
</evidence>
<gene>
    <name evidence="9" type="ORF">SAMN02745164_01415</name>
</gene>
<dbReference type="PANTHER" id="PTHR43005:SF1">
    <property type="entry name" value="SPERMIDINE_PUTRESCINE TRANSPORT SYSTEM PERMEASE PROTEIN"/>
    <property type="match status" value="1"/>
</dbReference>
<dbReference type="RefSeq" id="WP_072864899.1">
    <property type="nucleotide sequence ID" value="NZ_FQUI01000022.1"/>
</dbReference>
<evidence type="ECO:0000313" key="10">
    <source>
        <dbReference type="Proteomes" id="UP000184334"/>
    </source>
</evidence>
<evidence type="ECO:0000256" key="6">
    <source>
        <dbReference type="ARBA" id="ARBA00023136"/>
    </source>
</evidence>
<feature type="transmembrane region" description="Helical" evidence="7">
    <location>
        <begin position="100"/>
        <end position="123"/>
    </location>
</feature>
<dbReference type="PROSITE" id="PS50928">
    <property type="entry name" value="ABC_TM1"/>
    <property type="match status" value="1"/>
</dbReference>
<name>A0A1M4XEY2_MARH1</name>
<proteinExistence type="inferred from homology"/>
<feature type="transmembrane region" description="Helical" evidence="7">
    <location>
        <begin position="153"/>
        <end position="178"/>
    </location>
</feature>
<feature type="transmembrane region" description="Helical" evidence="7">
    <location>
        <begin position="72"/>
        <end position="91"/>
    </location>
</feature>
<reference evidence="9" key="1">
    <citation type="submission" date="2016-11" db="EMBL/GenBank/DDBJ databases">
        <authorList>
            <person name="Varghese N."/>
            <person name="Submissions S."/>
        </authorList>
    </citation>
    <scope>NUCLEOTIDE SEQUENCE [LARGE SCALE GENOMIC DNA]</scope>
    <source>
        <strain evidence="9">DSM 16785</strain>
    </source>
</reference>
<organism evidence="9 10">
    <name type="scientific">Marinitoga hydrogenitolerans (strain DSM 16785 / JCM 12826 / AT1271)</name>
    <dbReference type="NCBI Taxonomy" id="1122195"/>
    <lineage>
        <taxon>Bacteria</taxon>
        <taxon>Thermotogati</taxon>
        <taxon>Thermotogota</taxon>
        <taxon>Thermotogae</taxon>
        <taxon>Petrotogales</taxon>
        <taxon>Petrotogaceae</taxon>
        <taxon>Marinitoga</taxon>
    </lineage>
</organism>
<dbReference type="GO" id="GO:0055085">
    <property type="term" value="P:transmembrane transport"/>
    <property type="evidence" value="ECO:0007669"/>
    <property type="project" value="InterPro"/>
</dbReference>
<keyword evidence="5 7" id="KW-1133">Transmembrane helix</keyword>
<feature type="domain" description="ABC transmembrane type-1" evidence="8">
    <location>
        <begin position="66"/>
        <end position="280"/>
    </location>
</feature>
<keyword evidence="10" id="KW-1185">Reference proteome</keyword>
<accession>A0A1M4XEY2</accession>
<comment type="caution">
    <text evidence="9">The sequence shown here is derived from an EMBL/GenBank/DDBJ whole genome shotgun (WGS) entry which is preliminary data.</text>
</comment>
<feature type="transmembrane region" description="Helical" evidence="7">
    <location>
        <begin position="207"/>
        <end position="224"/>
    </location>
</feature>
<evidence type="ECO:0000256" key="1">
    <source>
        <dbReference type="ARBA" id="ARBA00004651"/>
    </source>
</evidence>